<dbReference type="SUPFAM" id="SSF118352">
    <property type="entry name" value="HSP33 redox switch-like"/>
    <property type="match status" value="1"/>
</dbReference>
<dbReference type="GO" id="GO:0005737">
    <property type="term" value="C:cytoplasm"/>
    <property type="evidence" value="ECO:0007669"/>
    <property type="project" value="InterPro"/>
</dbReference>
<keyword evidence="1" id="KW-0963">Cytoplasm</keyword>
<name>A0A9W7FEN7_9STRA</name>
<protein>
    <submittedName>
        <fullName evidence="7">Uncharacterized protein</fullName>
    </submittedName>
</protein>
<proteinExistence type="predicted"/>
<accession>A0A9W7FEN7</accession>
<evidence type="ECO:0000256" key="3">
    <source>
        <dbReference type="ARBA" id="ARBA00023157"/>
    </source>
</evidence>
<dbReference type="EMBL" id="BRXW01000154">
    <property type="protein sequence ID" value="GMI10912.1"/>
    <property type="molecule type" value="Genomic_DNA"/>
</dbReference>
<dbReference type="Pfam" id="PF01430">
    <property type="entry name" value="HSP33"/>
    <property type="match status" value="1"/>
</dbReference>
<evidence type="ECO:0000313" key="7">
    <source>
        <dbReference type="EMBL" id="GMI10912.1"/>
    </source>
</evidence>
<dbReference type="Gene3D" id="3.55.30.10">
    <property type="entry name" value="Hsp33 domain"/>
    <property type="match status" value="1"/>
</dbReference>
<organism evidence="7 8">
    <name type="scientific">Triparma laevis f. longispina</name>
    <dbReference type="NCBI Taxonomy" id="1714387"/>
    <lineage>
        <taxon>Eukaryota</taxon>
        <taxon>Sar</taxon>
        <taxon>Stramenopiles</taxon>
        <taxon>Ochrophyta</taxon>
        <taxon>Bolidophyceae</taxon>
        <taxon>Parmales</taxon>
        <taxon>Triparmaceae</taxon>
        <taxon>Triparma</taxon>
    </lineage>
</organism>
<dbReference type="OrthoDB" id="10264121at2759"/>
<evidence type="ECO:0000256" key="5">
    <source>
        <dbReference type="ARBA" id="ARBA00023284"/>
    </source>
</evidence>
<evidence type="ECO:0000313" key="8">
    <source>
        <dbReference type="Proteomes" id="UP001165122"/>
    </source>
</evidence>
<keyword evidence="6" id="KW-0732">Signal</keyword>
<dbReference type="SUPFAM" id="SSF64397">
    <property type="entry name" value="Hsp33 domain"/>
    <property type="match status" value="1"/>
</dbReference>
<keyword evidence="4" id="KW-0143">Chaperone</keyword>
<comment type="caution">
    <text evidence="7">The sequence shown here is derived from an EMBL/GenBank/DDBJ whole genome shotgun (WGS) entry which is preliminary data.</text>
</comment>
<dbReference type="GO" id="GO:0042026">
    <property type="term" value="P:protein refolding"/>
    <property type="evidence" value="ECO:0007669"/>
    <property type="project" value="TreeGrafter"/>
</dbReference>
<keyword evidence="2" id="KW-0862">Zinc</keyword>
<feature type="chain" id="PRO_5040832006" evidence="6">
    <location>
        <begin position="26"/>
        <end position="373"/>
    </location>
</feature>
<dbReference type="PANTHER" id="PTHR30111">
    <property type="entry name" value="33 KDA CHAPERONIN"/>
    <property type="match status" value="1"/>
</dbReference>
<keyword evidence="3" id="KW-1015">Disulfide bond</keyword>
<keyword evidence="8" id="KW-1185">Reference proteome</keyword>
<feature type="signal peptide" evidence="6">
    <location>
        <begin position="1"/>
        <end position="25"/>
    </location>
</feature>
<sequence length="373" mass="40708">MITNRTVPLLLLLLTTLIMLHSITSFTPRLLPSPRFTLKTKRSLLRSSSSITNIHPPTGTHSLSPYLNPNNKNDQILTLLTSDGSLKLTLLTLRNLLNDLSLDQNLSPLSTRALGTAFTCSTMLASGMDTNQIFQLTINGDGPLRGICTVSSSDGTMKGYVGNPTCEGVELINAIGKGTVQVVKNHPDWPRPYNGISGIGGGGISIDVGVYLAQSEQRECVIFGEVEMKGFLVTGSGGYLIERLPEASEATSDAIEKNLAELAKGSQNWFMDSLVGGTDLLTVASMILGEEVEGKVLESIEPATTCECSLERLVRSLTLIPRDDVMDIIQKEENVEAKCEFCGKMYRLSPDDVKREFEKFEKMNEIKMKEEGK</sequence>
<dbReference type="Gene3D" id="3.90.1280.10">
    <property type="entry name" value="HSP33 redox switch-like"/>
    <property type="match status" value="1"/>
</dbReference>
<evidence type="ECO:0000256" key="4">
    <source>
        <dbReference type="ARBA" id="ARBA00023186"/>
    </source>
</evidence>
<dbReference type="GO" id="GO:0051082">
    <property type="term" value="F:unfolded protein binding"/>
    <property type="evidence" value="ECO:0007669"/>
    <property type="project" value="InterPro"/>
</dbReference>
<dbReference type="InterPro" id="IPR000397">
    <property type="entry name" value="Heat_shock_Hsp33"/>
</dbReference>
<dbReference type="AlphaFoldDB" id="A0A9W7FEN7"/>
<gene>
    <name evidence="7" type="ORF">TrLO_g5148</name>
</gene>
<evidence type="ECO:0000256" key="2">
    <source>
        <dbReference type="ARBA" id="ARBA00022833"/>
    </source>
</evidence>
<evidence type="ECO:0000256" key="1">
    <source>
        <dbReference type="ARBA" id="ARBA00022490"/>
    </source>
</evidence>
<reference evidence="8" key="1">
    <citation type="journal article" date="2023" name="Commun. Biol.">
        <title>Genome analysis of Parmales, the sister group of diatoms, reveals the evolutionary specialization of diatoms from phago-mixotrophs to photoautotrophs.</title>
        <authorList>
            <person name="Ban H."/>
            <person name="Sato S."/>
            <person name="Yoshikawa S."/>
            <person name="Yamada K."/>
            <person name="Nakamura Y."/>
            <person name="Ichinomiya M."/>
            <person name="Sato N."/>
            <person name="Blanc-Mathieu R."/>
            <person name="Endo H."/>
            <person name="Kuwata A."/>
            <person name="Ogata H."/>
        </authorList>
    </citation>
    <scope>NUCLEOTIDE SEQUENCE [LARGE SCALE GENOMIC DNA]</scope>
    <source>
        <strain evidence="8">NIES 3700</strain>
    </source>
</reference>
<dbReference type="GO" id="GO:0044183">
    <property type="term" value="F:protein folding chaperone"/>
    <property type="evidence" value="ECO:0007669"/>
    <property type="project" value="TreeGrafter"/>
</dbReference>
<keyword evidence="5" id="KW-0676">Redox-active center</keyword>
<evidence type="ECO:0000256" key="6">
    <source>
        <dbReference type="SAM" id="SignalP"/>
    </source>
</evidence>
<dbReference type="PANTHER" id="PTHR30111:SF1">
    <property type="entry name" value="33 KDA CHAPERONIN"/>
    <property type="match status" value="1"/>
</dbReference>
<dbReference type="InterPro" id="IPR016153">
    <property type="entry name" value="Heat_shock_Hsp33_N"/>
</dbReference>
<dbReference type="InterPro" id="IPR016154">
    <property type="entry name" value="Heat_shock_Hsp33_C"/>
</dbReference>
<dbReference type="Proteomes" id="UP001165122">
    <property type="component" value="Unassembled WGS sequence"/>
</dbReference>